<organism evidence="1 2">
    <name type="scientific">Streptococcus sanguinis</name>
    <dbReference type="NCBI Taxonomy" id="1305"/>
    <lineage>
        <taxon>Bacteria</taxon>
        <taxon>Bacillati</taxon>
        <taxon>Bacillota</taxon>
        <taxon>Bacilli</taxon>
        <taxon>Lactobacillales</taxon>
        <taxon>Streptococcaceae</taxon>
        <taxon>Streptococcus</taxon>
    </lineage>
</organism>
<proteinExistence type="predicted"/>
<accession>A0A3R9G5C1</accession>
<dbReference type="RefSeq" id="WP_185760184.1">
    <property type="nucleotide sequence ID" value="NZ_CP076614.1"/>
</dbReference>
<reference evidence="1 2" key="1">
    <citation type="submission" date="2018-11" db="EMBL/GenBank/DDBJ databases">
        <title>Species Designations Belie Phenotypic and Genotypic Heterogeneity in Oral Streptococci.</title>
        <authorList>
            <person name="Velsko I."/>
        </authorList>
    </citation>
    <scope>NUCLEOTIDE SEQUENCE [LARGE SCALE GENOMIC DNA]</scope>
    <source>
        <strain evidence="1 2">KLC03</strain>
    </source>
</reference>
<protein>
    <recommendedName>
        <fullName evidence="3">TIGR04197 family type VII secretion effector</fullName>
    </recommendedName>
</protein>
<gene>
    <name evidence="1" type="ORF">D8887_07710</name>
</gene>
<dbReference type="AlphaFoldDB" id="A0A3R9G5C1"/>
<evidence type="ECO:0000313" key="2">
    <source>
        <dbReference type="Proteomes" id="UP000269317"/>
    </source>
</evidence>
<dbReference type="EMBL" id="RJML01000005">
    <property type="protein sequence ID" value="RSI10320.1"/>
    <property type="molecule type" value="Genomic_DNA"/>
</dbReference>
<dbReference type="NCBIfam" id="TIGR04197">
    <property type="entry name" value="T7SS_SACOL2603"/>
    <property type="match status" value="1"/>
</dbReference>
<evidence type="ECO:0000313" key="1">
    <source>
        <dbReference type="EMBL" id="RSI10320.1"/>
    </source>
</evidence>
<dbReference type="InterPro" id="IPR021477">
    <property type="entry name" value="TVIIS_effector_SACOL2603_fam"/>
</dbReference>
<evidence type="ECO:0008006" key="3">
    <source>
        <dbReference type="Google" id="ProtNLM"/>
    </source>
</evidence>
<dbReference type="Proteomes" id="UP000269317">
    <property type="component" value="Unassembled WGS sequence"/>
</dbReference>
<name>A0A3R9G5C1_STRSA</name>
<sequence length="92" mass="9377">MSNQIQSDISVASTHASTLSSNASSIATGIGVIKDSSSVLQGNEVASTYIDDSATTATTISEQLSTFINLLHSVAQDFEAVDQAVAQSINGG</sequence>
<comment type="caution">
    <text evidence="1">The sequence shown here is derived from an EMBL/GenBank/DDBJ whole genome shotgun (WGS) entry which is preliminary data.</text>
</comment>